<feature type="compositionally biased region" description="Polar residues" evidence="1">
    <location>
        <begin position="39"/>
        <end position="60"/>
    </location>
</feature>
<protein>
    <submittedName>
        <fullName evidence="2 3">Uncharacterized protein</fullName>
    </submittedName>
</protein>
<dbReference type="HOGENOM" id="CLU_2124718_0_0_1"/>
<name>A0A072VEZ1_MEDTR</name>
<evidence type="ECO:0000256" key="1">
    <source>
        <dbReference type="SAM" id="MobiDB-lite"/>
    </source>
</evidence>
<reference evidence="2 4" key="1">
    <citation type="journal article" date="2011" name="Nature">
        <title>The Medicago genome provides insight into the evolution of rhizobial symbioses.</title>
        <authorList>
            <person name="Young N.D."/>
            <person name="Debelle F."/>
            <person name="Oldroyd G.E."/>
            <person name="Geurts R."/>
            <person name="Cannon S.B."/>
            <person name="Udvardi M.K."/>
            <person name="Benedito V.A."/>
            <person name="Mayer K.F."/>
            <person name="Gouzy J."/>
            <person name="Schoof H."/>
            <person name="Van de Peer Y."/>
            <person name="Proost S."/>
            <person name="Cook D.R."/>
            <person name="Meyers B.C."/>
            <person name="Spannagl M."/>
            <person name="Cheung F."/>
            <person name="De Mita S."/>
            <person name="Krishnakumar V."/>
            <person name="Gundlach H."/>
            <person name="Zhou S."/>
            <person name="Mudge J."/>
            <person name="Bharti A.K."/>
            <person name="Murray J.D."/>
            <person name="Naoumkina M.A."/>
            <person name="Rosen B."/>
            <person name="Silverstein K.A."/>
            <person name="Tang H."/>
            <person name="Rombauts S."/>
            <person name="Zhao P.X."/>
            <person name="Zhou P."/>
            <person name="Barbe V."/>
            <person name="Bardou P."/>
            <person name="Bechner M."/>
            <person name="Bellec A."/>
            <person name="Berger A."/>
            <person name="Berges H."/>
            <person name="Bidwell S."/>
            <person name="Bisseling T."/>
            <person name="Choisne N."/>
            <person name="Couloux A."/>
            <person name="Denny R."/>
            <person name="Deshpande S."/>
            <person name="Dai X."/>
            <person name="Doyle J.J."/>
            <person name="Dudez A.M."/>
            <person name="Farmer A.D."/>
            <person name="Fouteau S."/>
            <person name="Franken C."/>
            <person name="Gibelin C."/>
            <person name="Gish J."/>
            <person name="Goldstein S."/>
            <person name="Gonzalez A.J."/>
            <person name="Green P.J."/>
            <person name="Hallab A."/>
            <person name="Hartog M."/>
            <person name="Hua A."/>
            <person name="Humphray S.J."/>
            <person name="Jeong D.H."/>
            <person name="Jing Y."/>
            <person name="Jocker A."/>
            <person name="Kenton S.M."/>
            <person name="Kim D.J."/>
            <person name="Klee K."/>
            <person name="Lai H."/>
            <person name="Lang C."/>
            <person name="Lin S."/>
            <person name="Macmil S.L."/>
            <person name="Magdelenat G."/>
            <person name="Matthews L."/>
            <person name="McCorrison J."/>
            <person name="Monaghan E.L."/>
            <person name="Mun J.H."/>
            <person name="Najar F.Z."/>
            <person name="Nicholson C."/>
            <person name="Noirot C."/>
            <person name="O'Bleness M."/>
            <person name="Paule C.R."/>
            <person name="Poulain J."/>
            <person name="Prion F."/>
            <person name="Qin B."/>
            <person name="Qu C."/>
            <person name="Retzel E.F."/>
            <person name="Riddle C."/>
            <person name="Sallet E."/>
            <person name="Samain S."/>
            <person name="Samson N."/>
            <person name="Sanders I."/>
            <person name="Saurat O."/>
            <person name="Scarpelli C."/>
            <person name="Schiex T."/>
            <person name="Segurens B."/>
            <person name="Severin A.J."/>
            <person name="Sherrier D.J."/>
            <person name="Shi R."/>
            <person name="Sims S."/>
            <person name="Singer S.R."/>
            <person name="Sinharoy S."/>
            <person name="Sterck L."/>
            <person name="Viollet A."/>
            <person name="Wang B.B."/>
            <person name="Wang K."/>
            <person name="Wang M."/>
            <person name="Wang X."/>
            <person name="Warfsmann J."/>
            <person name="Weissenbach J."/>
            <person name="White D.D."/>
            <person name="White J.D."/>
            <person name="Wiley G.B."/>
            <person name="Wincker P."/>
            <person name="Xing Y."/>
            <person name="Yang L."/>
            <person name="Yao Z."/>
            <person name="Ying F."/>
            <person name="Zhai J."/>
            <person name="Zhou L."/>
            <person name="Zuber A."/>
            <person name="Denarie J."/>
            <person name="Dixon R.A."/>
            <person name="May G.D."/>
            <person name="Schwartz D.C."/>
            <person name="Rogers J."/>
            <person name="Quetier F."/>
            <person name="Town C.D."/>
            <person name="Roe B.A."/>
        </authorList>
    </citation>
    <scope>NUCLEOTIDE SEQUENCE [LARGE SCALE GENOMIC DNA]</scope>
    <source>
        <strain evidence="2">A17</strain>
        <strain evidence="3 4">cv. Jemalong A17</strain>
    </source>
</reference>
<dbReference type="EnsemblPlants" id="KEH40342">
    <property type="protein sequence ID" value="KEH40342"/>
    <property type="gene ID" value="MTR_1g027560"/>
</dbReference>
<organism evidence="2 4">
    <name type="scientific">Medicago truncatula</name>
    <name type="common">Barrel medic</name>
    <name type="synonym">Medicago tribuloides</name>
    <dbReference type="NCBI Taxonomy" id="3880"/>
    <lineage>
        <taxon>Eukaryota</taxon>
        <taxon>Viridiplantae</taxon>
        <taxon>Streptophyta</taxon>
        <taxon>Embryophyta</taxon>
        <taxon>Tracheophyta</taxon>
        <taxon>Spermatophyta</taxon>
        <taxon>Magnoliopsida</taxon>
        <taxon>eudicotyledons</taxon>
        <taxon>Gunneridae</taxon>
        <taxon>Pentapetalae</taxon>
        <taxon>rosids</taxon>
        <taxon>fabids</taxon>
        <taxon>Fabales</taxon>
        <taxon>Fabaceae</taxon>
        <taxon>Papilionoideae</taxon>
        <taxon>50 kb inversion clade</taxon>
        <taxon>NPAAA clade</taxon>
        <taxon>Hologalegina</taxon>
        <taxon>IRL clade</taxon>
        <taxon>Trifolieae</taxon>
        <taxon>Medicago</taxon>
    </lineage>
</organism>
<reference evidence="3" key="3">
    <citation type="submission" date="2015-04" db="UniProtKB">
        <authorList>
            <consortium name="EnsemblPlants"/>
        </authorList>
    </citation>
    <scope>IDENTIFICATION</scope>
    <source>
        <strain evidence="3">cv. Jemalong A17</strain>
    </source>
</reference>
<keyword evidence="4" id="KW-1185">Reference proteome</keyword>
<dbReference type="Proteomes" id="UP000002051">
    <property type="component" value="Unassembled WGS sequence"/>
</dbReference>
<evidence type="ECO:0000313" key="2">
    <source>
        <dbReference type="EMBL" id="KEH40342.1"/>
    </source>
</evidence>
<sequence>MVSEPSPRSIGPTAIRLPLSGHPPFMSTNQASGFSYRSTHHLSSQTNPNLCPRTKLNSASRPIKKGGNTYLKRHLIVFIVKLAIAFEIGDSIDLRYSGYDSLNDQPSIALDDGR</sequence>
<accession>A0A072VEZ1</accession>
<proteinExistence type="predicted"/>
<feature type="region of interest" description="Disordered" evidence="1">
    <location>
        <begin position="1"/>
        <end position="23"/>
    </location>
</feature>
<reference evidence="2 4" key="2">
    <citation type="journal article" date="2014" name="BMC Genomics">
        <title>An improved genome release (version Mt4.0) for the model legume Medicago truncatula.</title>
        <authorList>
            <person name="Tang H."/>
            <person name="Krishnakumar V."/>
            <person name="Bidwell S."/>
            <person name="Rosen B."/>
            <person name="Chan A."/>
            <person name="Zhou S."/>
            <person name="Gentzbittel L."/>
            <person name="Childs K.L."/>
            <person name="Yandell M."/>
            <person name="Gundlach H."/>
            <person name="Mayer K.F."/>
            <person name="Schwartz D.C."/>
            <person name="Town C.D."/>
        </authorList>
    </citation>
    <scope>GENOME REANNOTATION</scope>
    <source>
        <strain evidence="2">A17</strain>
        <strain evidence="3 4">cv. Jemalong A17</strain>
    </source>
</reference>
<dbReference type="AlphaFoldDB" id="A0A072VEZ1"/>
<evidence type="ECO:0000313" key="3">
    <source>
        <dbReference type="EnsemblPlants" id="KEH40342"/>
    </source>
</evidence>
<gene>
    <name evidence="2" type="ordered locus">MTR_1g027560</name>
</gene>
<evidence type="ECO:0000313" key="4">
    <source>
        <dbReference type="Proteomes" id="UP000002051"/>
    </source>
</evidence>
<dbReference type="EMBL" id="CM001217">
    <property type="protein sequence ID" value="KEH40342.1"/>
    <property type="molecule type" value="Genomic_DNA"/>
</dbReference>
<feature type="region of interest" description="Disordered" evidence="1">
    <location>
        <begin position="39"/>
        <end position="63"/>
    </location>
</feature>